<comment type="caution">
    <text evidence="2">The sequence shown here is derived from an EMBL/GenBank/DDBJ whole genome shotgun (WGS) entry which is preliminary data.</text>
</comment>
<dbReference type="RefSeq" id="XP_041165380.1">
    <property type="nucleotide sequence ID" value="XM_041305825.1"/>
</dbReference>
<dbReference type="EMBL" id="JABBWE010000006">
    <property type="protein sequence ID" value="KAG1802188.1"/>
    <property type="molecule type" value="Genomic_DNA"/>
</dbReference>
<name>A0A9P7DT18_9AGAM</name>
<sequence length="260" mass="28223">MTSTTLRETTSPVPTATTGTDTEDNSPSPDSPDTAYNIPLSEITSAFTSHFSTLVLNTPASQMQDILNDEETVDEFIVPTIEITSPEVQQKPTSPATHEADSLLEDFPFSDLDFSFLSMPNSPSSTFSHVEPHDPAPETHVQSSWIAVPDSVDQSTSINSSIPTLSPVSTCESIPTSDCYSRTNDQTTVDLYAVSENENPNHASESTPFITQVILYGPGAKTTCFHVNVDDRAMVNIMDLKAFSKASQNLKKLTQSARIL</sequence>
<dbReference type="Proteomes" id="UP000719766">
    <property type="component" value="Unassembled WGS sequence"/>
</dbReference>
<protein>
    <submittedName>
        <fullName evidence="2">Uncharacterized protein</fullName>
    </submittedName>
</protein>
<evidence type="ECO:0000313" key="3">
    <source>
        <dbReference type="Proteomes" id="UP000719766"/>
    </source>
</evidence>
<organism evidence="2 3">
    <name type="scientific">Suillus plorans</name>
    <dbReference type="NCBI Taxonomy" id="116603"/>
    <lineage>
        <taxon>Eukaryota</taxon>
        <taxon>Fungi</taxon>
        <taxon>Dikarya</taxon>
        <taxon>Basidiomycota</taxon>
        <taxon>Agaricomycotina</taxon>
        <taxon>Agaricomycetes</taxon>
        <taxon>Agaricomycetidae</taxon>
        <taxon>Boletales</taxon>
        <taxon>Suillineae</taxon>
        <taxon>Suillaceae</taxon>
        <taxon>Suillus</taxon>
    </lineage>
</organism>
<dbReference type="GeneID" id="64599589"/>
<dbReference type="AlphaFoldDB" id="A0A9P7DT18"/>
<gene>
    <name evidence="2" type="ORF">HD556DRAFT_1438236</name>
</gene>
<evidence type="ECO:0000313" key="2">
    <source>
        <dbReference type="EMBL" id="KAG1802188.1"/>
    </source>
</evidence>
<proteinExistence type="predicted"/>
<feature type="compositionally biased region" description="Low complexity" evidence="1">
    <location>
        <begin position="9"/>
        <end position="20"/>
    </location>
</feature>
<accession>A0A9P7DT18</accession>
<reference evidence="2" key="1">
    <citation type="journal article" date="2020" name="New Phytol.">
        <title>Comparative genomics reveals dynamic genome evolution in host specialist ectomycorrhizal fungi.</title>
        <authorList>
            <person name="Lofgren L.A."/>
            <person name="Nguyen N.H."/>
            <person name="Vilgalys R."/>
            <person name="Ruytinx J."/>
            <person name="Liao H.L."/>
            <person name="Branco S."/>
            <person name="Kuo A."/>
            <person name="LaButti K."/>
            <person name="Lipzen A."/>
            <person name="Andreopoulos W."/>
            <person name="Pangilinan J."/>
            <person name="Riley R."/>
            <person name="Hundley H."/>
            <person name="Na H."/>
            <person name="Barry K."/>
            <person name="Grigoriev I.V."/>
            <person name="Stajich J.E."/>
            <person name="Kennedy P.G."/>
        </authorList>
    </citation>
    <scope>NUCLEOTIDE SEQUENCE</scope>
    <source>
        <strain evidence="2">S12</strain>
    </source>
</reference>
<keyword evidence="3" id="KW-1185">Reference proteome</keyword>
<feature type="region of interest" description="Disordered" evidence="1">
    <location>
        <begin position="1"/>
        <end position="36"/>
    </location>
</feature>
<evidence type="ECO:0000256" key="1">
    <source>
        <dbReference type="SAM" id="MobiDB-lite"/>
    </source>
</evidence>